<sequence length="380" mass="38552">MSTAFDLHLPRHVRFGRDTAVEAVSTVFAHGRRALVVHGANAARAQWLVDGLTEMGTGCACLACPHEPDVGLIETGVALGRQADVDVVVGLGGGSVIDTAKAVAALIPAAGDVLDYLEVVGGGAALDATPLPFIALPTTAGTGTEATRNAVIDVPEARRKVSLRDPRLLPAVALVDPALTDHSPAAVTLASGLDAVTQVIEPYLSGQANRFTDALCRDAIPLGLTALRRLMAGEDPAARDDMAWVSLTGGLALANARLGAVHGLAGPLGGMTDLPHGAIAGALLPAALRANRAATHGATAARIGAVEGWIADALGCEADTAIDHLAQWSRTQGLPGLGSAGLVRSDLPAIAAAAERSSSMKGNPVVLPAETLVAMMESAW</sequence>
<comment type="caution">
    <text evidence="7">The sequence shown here is derived from an EMBL/GenBank/DDBJ whole genome shotgun (WGS) entry which is preliminary data.</text>
</comment>
<evidence type="ECO:0000313" key="7">
    <source>
        <dbReference type="EMBL" id="TVO63918.1"/>
    </source>
</evidence>
<organism evidence="7 8">
    <name type="scientific">Spiribacter aquaticus</name>
    <dbReference type="NCBI Taxonomy" id="1935996"/>
    <lineage>
        <taxon>Bacteria</taxon>
        <taxon>Pseudomonadati</taxon>
        <taxon>Pseudomonadota</taxon>
        <taxon>Gammaproteobacteria</taxon>
        <taxon>Chromatiales</taxon>
        <taxon>Ectothiorhodospiraceae</taxon>
        <taxon>Spiribacter</taxon>
    </lineage>
</organism>
<dbReference type="PROSITE" id="PS00913">
    <property type="entry name" value="ADH_IRON_1"/>
    <property type="match status" value="1"/>
</dbReference>
<keyword evidence="3" id="KW-0560">Oxidoreductase</keyword>
<proteinExistence type="inferred from homology"/>
<reference evidence="7 8" key="1">
    <citation type="submission" date="2019-07" db="EMBL/GenBank/DDBJ databases">
        <title>Reclasification of Spiribacter aquaticus.</title>
        <authorList>
            <person name="Leon M.J."/>
            <person name="Sanchez-Porro C."/>
            <person name="Ventosa A."/>
        </authorList>
    </citation>
    <scope>NUCLEOTIDE SEQUENCE [LARGE SCALE GENOMIC DNA]</scope>
    <source>
        <strain evidence="7 8">SP30</strain>
    </source>
</reference>
<dbReference type="Pfam" id="PF25137">
    <property type="entry name" value="ADH_Fe_C"/>
    <property type="match status" value="1"/>
</dbReference>
<dbReference type="FunFam" id="3.40.50.1970:FF:000003">
    <property type="entry name" value="Alcohol dehydrogenase, iron-containing"/>
    <property type="match status" value="1"/>
</dbReference>
<gene>
    <name evidence="7" type="ORF">FPL11_09705</name>
</gene>
<feature type="domain" description="Fe-containing alcohol dehydrogenase-like C-terminal" evidence="6">
    <location>
        <begin position="188"/>
        <end position="380"/>
    </location>
</feature>
<dbReference type="InterPro" id="IPR039697">
    <property type="entry name" value="Alcohol_dehydrogenase_Fe"/>
</dbReference>
<dbReference type="PANTHER" id="PTHR11496:SF102">
    <property type="entry name" value="ALCOHOL DEHYDROGENASE 4"/>
    <property type="match status" value="1"/>
</dbReference>
<accession>A0A557RFH4</accession>
<feature type="domain" description="Alcohol dehydrogenase iron-type/glycerol dehydrogenase GldA" evidence="5">
    <location>
        <begin position="10"/>
        <end position="177"/>
    </location>
</feature>
<evidence type="ECO:0000256" key="3">
    <source>
        <dbReference type="ARBA" id="ARBA00023002"/>
    </source>
</evidence>
<dbReference type="Proteomes" id="UP000316688">
    <property type="component" value="Unassembled WGS sequence"/>
</dbReference>
<evidence type="ECO:0000256" key="4">
    <source>
        <dbReference type="ARBA" id="ARBA00023027"/>
    </source>
</evidence>
<protein>
    <submittedName>
        <fullName evidence="7">Iron-containing alcohol dehydrogenase</fullName>
    </submittedName>
</protein>
<keyword evidence="4" id="KW-0520">NAD</keyword>
<dbReference type="InterPro" id="IPR056798">
    <property type="entry name" value="ADH_Fe_C"/>
</dbReference>
<name>A0A557RFH4_9GAMM</name>
<dbReference type="AlphaFoldDB" id="A0A557RFH4"/>
<keyword evidence="8" id="KW-1185">Reference proteome</keyword>
<dbReference type="PANTHER" id="PTHR11496">
    <property type="entry name" value="ALCOHOL DEHYDROGENASE"/>
    <property type="match status" value="1"/>
</dbReference>
<comment type="cofactor">
    <cofactor evidence="1">
        <name>Fe cation</name>
        <dbReference type="ChEBI" id="CHEBI:24875"/>
    </cofactor>
</comment>
<evidence type="ECO:0000259" key="6">
    <source>
        <dbReference type="Pfam" id="PF25137"/>
    </source>
</evidence>
<dbReference type="GO" id="GO:0046872">
    <property type="term" value="F:metal ion binding"/>
    <property type="evidence" value="ECO:0007669"/>
    <property type="project" value="InterPro"/>
</dbReference>
<comment type="similarity">
    <text evidence="2">Belongs to the iron-containing alcohol dehydrogenase family.</text>
</comment>
<dbReference type="GO" id="GO:0004022">
    <property type="term" value="F:alcohol dehydrogenase (NAD+) activity"/>
    <property type="evidence" value="ECO:0007669"/>
    <property type="project" value="TreeGrafter"/>
</dbReference>
<evidence type="ECO:0000313" key="8">
    <source>
        <dbReference type="Proteomes" id="UP000316688"/>
    </source>
</evidence>
<dbReference type="Gene3D" id="3.40.50.1970">
    <property type="match status" value="1"/>
</dbReference>
<dbReference type="SUPFAM" id="SSF56796">
    <property type="entry name" value="Dehydroquinate synthase-like"/>
    <property type="match status" value="1"/>
</dbReference>
<dbReference type="InterPro" id="IPR018211">
    <property type="entry name" value="ADH_Fe_CS"/>
</dbReference>
<evidence type="ECO:0000256" key="1">
    <source>
        <dbReference type="ARBA" id="ARBA00001962"/>
    </source>
</evidence>
<dbReference type="EMBL" id="VMKP01000004">
    <property type="protein sequence ID" value="TVO63918.1"/>
    <property type="molecule type" value="Genomic_DNA"/>
</dbReference>
<evidence type="ECO:0000259" key="5">
    <source>
        <dbReference type="Pfam" id="PF00465"/>
    </source>
</evidence>
<dbReference type="RefSeq" id="WP_144348427.1">
    <property type="nucleotide sequence ID" value="NZ_VMKP01000004.1"/>
</dbReference>
<evidence type="ECO:0000256" key="2">
    <source>
        <dbReference type="ARBA" id="ARBA00007358"/>
    </source>
</evidence>
<dbReference type="Pfam" id="PF00465">
    <property type="entry name" value="Fe-ADH"/>
    <property type="match status" value="1"/>
</dbReference>
<dbReference type="Gene3D" id="1.20.1090.10">
    <property type="entry name" value="Dehydroquinate synthase-like - alpha domain"/>
    <property type="match status" value="1"/>
</dbReference>
<dbReference type="InterPro" id="IPR001670">
    <property type="entry name" value="ADH_Fe/GldA"/>
</dbReference>